<evidence type="ECO:0000256" key="4">
    <source>
        <dbReference type="ARBA" id="ARBA00023136"/>
    </source>
</evidence>
<dbReference type="EMBL" id="UGBT01000002">
    <property type="protein sequence ID" value="STH68945.1"/>
    <property type="molecule type" value="Genomic_DNA"/>
</dbReference>
<keyword evidence="2 5" id="KW-0812">Transmembrane</keyword>
<protein>
    <submittedName>
        <fullName evidence="6">ABC transporter permease</fullName>
    </submittedName>
</protein>
<evidence type="ECO:0000256" key="2">
    <source>
        <dbReference type="ARBA" id="ARBA00022692"/>
    </source>
</evidence>
<dbReference type="Proteomes" id="UP000254428">
    <property type="component" value="Unassembled WGS sequence"/>
</dbReference>
<evidence type="ECO:0000256" key="1">
    <source>
        <dbReference type="ARBA" id="ARBA00004141"/>
    </source>
</evidence>
<keyword evidence="4 5" id="KW-0472">Membrane</keyword>
<evidence type="ECO:0000256" key="5">
    <source>
        <dbReference type="SAM" id="Phobius"/>
    </source>
</evidence>
<evidence type="ECO:0000313" key="6">
    <source>
        <dbReference type="EMBL" id="STH68945.1"/>
    </source>
</evidence>
<organism evidence="6 7">
    <name type="scientific">Escherichia coli</name>
    <dbReference type="NCBI Taxonomy" id="562"/>
    <lineage>
        <taxon>Bacteria</taxon>
        <taxon>Pseudomonadati</taxon>
        <taxon>Pseudomonadota</taxon>
        <taxon>Gammaproteobacteria</taxon>
        <taxon>Enterobacterales</taxon>
        <taxon>Enterobacteriaceae</taxon>
        <taxon>Escherichia</taxon>
    </lineage>
</organism>
<dbReference type="AlphaFoldDB" id="A0A376NRT8"/>
<accession>A0A376NRT8</accession>
<dbReference type="InterPro" id="IPR035906">
    <property type="entry name" value="MetI-like_sf"/>
</dbReference>
<keyword evidence="3 5" id="KW-1133">Transmembrane helix</keyword>
<evidence type="ECO:0000256" key="3">
    <source>
        <dbReference type="ARBA" id="ARBA00022989"/>
    </source>
</evidence>
<dbReference type="GO" id="GO:0016020">
    <property type="term" value="C:membrane"/>
    <property type="evidence" value="ECO:0007669"/>
    <property type="project" value="UniProtKB-SubCell"/>
</dbReference>
<proteinExistence type="predicted"/>
<name>A0A376NRT8_ECOLX</name>
<comment type="subcellular location">
    <subcellularLocation>
        <location evidence="1">Membrane</location>
        <topology evidence="1">Multi-pass membrane protein</topology>
    </subcellularLocation>
</comment>
<evidence type="ECO:0000313" key="7">
    <source>
        <dbReference type="Proteomes" id="UP000254428"/>
    </source>
</evidence>
<dbReference type="SUPFAM" id="SSF161098">
    <property type="entry name" value="MetI-like"/>
    <property type="match status" value="1"/>
</dbReference>
<reference evidence="6 7" key="1">
    <citation type="submission" date="2018-06" db="EMBL/GenBank/DDBJ databases">
        <authorList>
            <consortium name="Pathogen Informatics"/>
            <person name="Doyle S."/>
        </authorList>
    </citation>
    <scope>NUCLEOTIDE SEQUENCE [LARGE SCALE GENOMIC DNA]</scope>
    <source>
        <strain evidence="6 7">NCTC11341</strain>
    </source>
</reference>
<gene>
    <name evidence="6" type="primary">yehW_2</name>
    <name evidence="6" type="ORF">NCTC11341_00443</name>
</gene>
<feature type="transmembrane region" description="Helical" evidence="5">
    <location>
        <begin position="54"/>
        <end position="75"/>
    </location>
</feature>
<sequence length="108" mass="12570">MKMLRDPLFWLIALFVALIFWLPYSQPLFAALFPQLPRPVYQQESFAALALAHFWLVGISSLFAVIIGTGAGIAVTRPWARNFAHWWKLLPPLDRLFRPSQCWRSPFR</sequence>